<evidence type="ECO:0000313" key="4">
    <source>
        <dbReference type="Proteomes" id="UP000288805"/>
    </source>
</evidence>
<evidence type="ECO:0000256" key="1">
    <source>
        <dbReference type="SAM" id="MobiDB-lite"/>
    </source>
</evidence>
<organism evidence="3 4">
    <name type="scientific">Vitis vinifera</name>
    <name type="common">Grape</name>
    <dbReference type="NCBI Taxonomy" id="29760"/>
    <lineage>
        <taxon>Eukaryota</taxon>
        <taxon>Viridiplantae</taxon>
        <taxon>Streptophyta</taxon>
        <taxon>Embryophyta</taxon>
        <taxon>Tracheophyta</taxon>
        <taxon>Spermatophyta</taxon>
        <taxon>Magnoliopsida</taxon>
        <taxon>eudicotyledons</taxon>
        <taxon>Gunneridae</taxon>
        <taxon>Pentapetalae</taxon>
        <taxon>rosids</taxon>
        <taxon>Vitales</taxon>
        <taxon>Vitaceae</taxon>
        <taxon>Viteae</taxon>
        <taxon>Vitis</taxon>
    </lineage>
</organism>
<gene>
    <name evidence="3" type="ORF">CK203_086329</name>
</gene>
<dbReference type="EMBL" id="QGNW01001708">
    <property type="protein sequence ID" value="RVW32766.1"/>
    <property type="molecule type" value="Genomic_DNA"/>
</dbReference>
<name>A0A438DBC8_VITVI</name>
<accession>A0A438DBC8</accession>
<keyword evidence="2" id="KW-0472">Membrane</keyword>
<sequence>MSDLLLRTPSHCPSIITFIIDVTSLQQPISGSILRIIITHITTSSFCFICLLIDIIFTLGILRPDLVVFGLPGSFMDPHGLARSSLTGCSSRRGHDRYLTEPLRSTQPGPHFSTLRFHHASPSGRSMFDLILSGYSEEPLLSHSARFIPFDMVVWSCLWCLDFPRHHFRGIRSVTRPIGVILGSSGRIGYIGCHTGHIFVSDEIYGSSRRSSWSCMLIPTYEIHVDTMFPPWSLSGVTQLGLHFATPRCHHAFLPGDAFLIYGSDSVVHVDDLDRAFDDGAFPVLVTLFRASPYFRAITVVLFRLPEPSLSSHLGFQSHHYHLVLASRAITVILFRLPELLLSSWLPEPSLSSCLGFQSHYCRLGRLLEPFLLSRLGFQSHPCRLVLASRAIIAILFRLPEPSLSSRFGFQSHHCFQSHPCRLVLASRAITVVLFRLPELLFSSLAFRSRPCHPESQVLAFVSAGFAHLAFRVLHSSSAFLTSLPGAYRIFISYSRVVRPLLIFDIDLDTFCTPDGSDEFLFYVYTFRGLSFSSIEFTSLHSLLTLAFHFSVHIPYTPLEGSILEGLTAPEKCGGTPLHAWDQLQEIWTAMLMYRDWILADEGSSGAEDGLLRKTQTESSSGRKGTKTEKNRES</sequence>
<keyword evidence="2" id="KW-1133">Transmembrane helix</keyword>
<protein>
    <submittedName>
        <fullName evidence="3">Uncharacterized protein</fullName>
    </submittedName>
</protein>
<dbReference type="AlphaFoldDB" id="A0A438DBC8"/>
<proteinExistence type="predicted"/>
<feature type="transmembrane region" description="Helical" evidence="2">
    <location>
        <begin position="36"/>
        <end position="62"/>
    </location>
</feature>
<feature type="region of interest" description="Disordered" evidence="1">
    <location>
        <begin position="605"/>
        <end position="634"/>
    </location>
</feature>
<reference evidence="3 4" key="1">
    <citation type="journal article" date="2018" name="PLoS Genet.">
        <title>Population sequencing reveals clonal diversity and ancestral inbreeding in the grapevine cultivar Chardonnay.</title>
        <authorList>
            <person name="Roach M.J."/>
            <person name="Johnson D.L."/>
            <person name="Bohlmann J."/>
            <person name="van Vuuren H.J."/>
            <person name="Jones S.J."/>
            <person name="Pretorius I.S."/>
            <person name="Schmidt S.A."/>
            <person name="Borneman A.R."/>
        </authorList>
    </citation>
    <scope>NUCLEOTIDE SEQUENCE [LARGE SCALE GENOMIC DNA]</scope>
    <source>
        <strain evidence="4">cv. Chardonnay</strain>
        <tissue evidence="3">Leaf</tissue>
    </source>
</reference>
<dbReference type="Proteomes" id="UP000288805">
    <property type="component" value="Unassembled WGS sequence"/>
</dbReference>
<keyword evidence="2" id="KW-0812">Transmembrane</keyword>
<evidence type="ECO:0000313" key="3">
    <source>
        <dbReference type="EMBL" id="RVW32766.1"/>
    </source>
</evidence>
<evidence type="ECO:0000256" key="2">
    <source>
        <dbReference type="SAM" id="Phobius"/>
    </source>
</evidence>
<comment type="caution">
    <text evidence="3">The sequence shown here is derived from an EMBL/GenBank/DDBJ whole genome shotgun (WGS) entry which is preliminary data.</text>
</comment>